<proteinExistence type="predicted"/>
<dbReference type="GeneID" id="20090340"/>
<reference evidence="2" key="1">
    <citation type="submission" date="2013-12" db="EMBL/GenBank/DDBJ databases">
        <title>The Genome Sequence of Aphanomyces invadans NJM9701.</title>
        <authorList>
            <consortium name="The Broad Institute Genomics Platform"/>
            <person name="Russ C."/>
            <person name="Tyler B."/>
            <person name="van West P."/>
            <person name="Dieguez-Uribeondo J."/>
            <person name="Young S.K."/>
            <person name="Zeng Q."/>
            <person name="Gargeya S."/>
            <person name="Fitzgerald M."/>
            <person name="Abouelleil A."/>
            <person name="Alvarado L."/>
            <person name="Chapman S.B."/>
            <person name="Gainer-Dewar J."/>
            <person name="Goldberg J."/>
            <person name="Griggs A."/>
            <person name="Gujja S."/>
            <person name="Hansen M."/>
            <person name="Howarth C."/>
            <person name="Imamovic A."/>
            <person name="Ireland A."/>
            <person name="Larimer J."/>
            <person name="McCowan C."/>
            <person name="Murphy C."/>
            <person name="Pearson M."/>
            <person name="Poon T.W."/>
            <person name="Priest M."/>
            <person name="Roberts A."/>
            <person name="Saif S."/>
            <person name="Shea T."/>
            <person name="Sykes S."/>
            <person name="Wortman J."/>
            <person name="Nusbaum C."/>
            <person name="Birren B."/>
        </authorList>
    </citation>
    <scope>NUCLEOTIDE SEQUENCE [LARGE SCALE GENOMIC DNA]</scope>
    <source>
        <strain evidence="2">NJM9701</strain>
    </source>
</reference>
<evidence type="ECO:0000313" key="2">
    <source>
        <dbReference type="EMBL" id="ETV92402.1"/>
    </source>
</evidence>
<keyword evidence="1" id="KW-1133">Transmembrane helix</keyword>
<evidence type="ECO:0000256" key="1">
    <source>
        <dbReference type="SAM" id="Phobius"/>
    </source>
</evidence>
<dbReference type="VEuPathDB" id="FungiDB:H310_13290"/>
<dbReference type="EMBL" id="KI914000">
    <property type="protein sequence ID" value="ETV92402.1"/>
    <property type="molecule type" value="Genomic_DNA"/>
</dbReference>
<gene>
    <name evidence="2" type="ORF">H310_13290</name>
</gene>
<organism evidence="2">
    <name type="scientific">Aphanomyces invadans</name>
    <dbReference type="NCBI Taxonomy" id="157072"/>
    <lineage>
        <taxon>Eukaryota</taxon>
        <taxon>Sar</taxon>
        <taxon>Stramenopiles</taxon>
        <taxon>Oomycota</taxon>
        <taxon>Saprolegniomycetes</taxon>
        <taxon>Saprolegniales</taxon>
        <taxon>Verrucalvaceae</taxon>
        <taxon>Aphanomyces</taxon>
    </lineage>
</organism>
<feature type="transmembrane region" description="Helical" evidence="1">
    <location>
        <begin position="37"/>
        <end position="57"/>
    </location>
</feature>
<name>A0A024TGG6_9STRA</name>
<dbReference type="AlphaFoldDB" id="A0A024TGG6"/>
<keyword evidence="1" id="KW-0812">Transmembrane</keyword>
<feature type="transmembrane region" description="Helical" evidence="1">
    <location>
        <begin position="104"/>
        <end position="128"/>
    </location>
</feature>
<dbReference type="OrthoDB" id="70942at2759"/>
<feature type="transmembrane region" description="Helical" evidence="1">
    <location>
        <begin position="12"/>
        <end position="30"/>
    </location>
</feature>
<accession>A0A024TGG6</accession>
<protein>
    <submittedName>
        <fullName evidence="2">Uncharacterized protein</fullName>
    </submittedName>
</protein>
<keyword evidence="1" id="KW-0472">Membrane</keyword>
<feature type="transmembrane region" description="Helical" evidence="1">
    <location>
        <begin position="148"/>
        <end position="171"/>
    </location>
</feature>
<dbReference type="RefSeq" id="XP_008878953.1">
    <property type="nucleotide sequence ID" value="XM_008880731.1"/>
</dbReference>
<feature type="transmembrane region" description="Helical" evidence="1">
    <location>
        <begin position="63"/>
        <end position="83"/>
    </location>
</feature>
<sequence>MDSTATPRAWLLGLYVPLAVLGVYRLWLNWIRDRAAVALYTCIIVGSVGEVSSALLLPPSPQSSAAAMLGDNCFVAAYLLIMYNWSVIAKRMDELRTTTAPVAVIAYVTMSGLAYTSDTVVFGAAMAFSASGSINSSIASHATDSLCWLRSATQAGVAAVSVLAVGLFPYYGHRMRNVLQRVGEDSPRRMRNIASIAVTAAVYFACQGADHIRSTLHVASTCKGDTTRAISSPLQNLDVIKPLCVLMLLVFLPRKPAPSKAGYVRLGSTNA</sequence>